<name>A0ABT9N6Q6_9ACTN</name>
<organism evidence="1 2">
    <name type="scientific">Catenuloplanes nepalensis</name>
    <dbReference type="NCBI Taxonomy" id="587533"/>
    <lineage>
        <taxon>Bacteria</taxon>
        <taxon>Bacillati</taxon>
        <taxon>Actinomycetota</taxon>
        <taxon>Actinomycetes</taxon>
        <taxon>Micromonosporales</taxon>
        <taxon>Micromonosporaceae</taxon>
        <taxon>Catenuloplanes</taxon>
    </lineage>
</organism>
<dbReference type="EMBL" id="JAUSRA010000001">
    <property type="protein sequence ID" value="MDP9799376.1"/>
    <property type="molecule type" value="Genomic_DNA"/>
</dbReference>
<evidence type="ECO:0000313" key="1">
    <source>
        <dbReference type="EMBL" id="MDP9799376.1"/>
    </source>
</evidence>
<dbReference type="Proteomes" id="UP001240984">
    <property type="component" value="Unassembled WGS sequence"/>
</dbReference>
<accession>A0ABT9N6Q6</accession>
<gene>
    <name evidence="1" type="ORF">J2S43_007888</name>
</gene>
<keyword evidence="2" id="KW-1185">Reference proteome</keyword>
<reference evidence="1 2" key="1">
    <citation type="submission" date="2023-07" db="EMBL/GenBank/DDBJ databases">
        <title>Sequencing the genomes of 1000 actinobacteria strains.</title>
        <authorList>
            <person name="Klenk H.-P."/>
        </authorList>
    </citation>
    <scope>NUCLEOTIDE SEQUENCE [LARGE SCALE GENOMIC DNA]</scope>
    <source>
        <strain evidence="1 2">DSM 44710</strain>
    </source>
</reference>
<protein>
    <submittedName>
        <fullName evidence="1">Uncharacterized protein</fullName>
    </submittedName>
</protein>
<proteinExistence type="predicted"/>
<dbReference type="RefSeq" id="WP_306838199.1">
    <property type="nucleotide sequence ID" value="NZ_JAUSRA010000001.1"/>
</dbReference>
<comment type="caution">
    <text evidence="1">The sequence shown here is derived from an EMBL/GenBank/DDBJ whole genome shotgun (WGS) entry which is preliminary data.</text>
</comment>
<evidence type="ECO:0000313" key="2">
    <source>
        <dbReference type="Proteomes" id="UP001240984"/>
    </source>
</evidence>
<sequence>MTQDISTTTITPSLADLLRRTTQADTASHRAAVDLLLAIPGNVHEARGLRDRFVVDVDDEHTGEPIGAVVHWGGIAQALNGSPMPLQATVRERKLLLIAASLGGAVIGASLAELLTGLTDADKTAVLAAIGTAWHLDVRTPCGDRDFGVDYSRDVPEETGEHPAPDGFCVGFGPGRRVR</sequence>